<dbReference type="Pfam" id="PF00582">
    <property type="entry name" value="Usp"/>
    <property type="match status" value="2"/>
</dbReference>
<dbReference type="Gene3D" id="3.40.50.620">
    <property type="entry name" value="HUPs"/>
    <property type="match status" value="2"/>
</dbReference>
<name>A0A919RGT5_9ACTN</name>
<dbReference type="EMBL" id="BOOW01000013">
    <property type="protein sequence ID" value="GII92114.1"/>
    <property type="molecule type" value="Genomic_DNA"/>
</dbReference>
<keyword evidence="4" id="KW-1185">Reference proteome</keyword>
<dbReference type="PANTHER" id="PTHR46268:SF6">
    <property type="entry name" value="UNIVERSAL STRESS PROTEIN UP12"/>
    <property type="match status" value="1"/>
</dbReference>
<protein>
    <submittedName>
        <fullName evidence="3">Universal stress protein</fullName>
    </submittedName>
</protein>
<dbReference type="PANTHER" id="PTHR46268">
    <property type="entry name" value="STRESS RESPONSE PROTEIN NHAX"/>
    <property type="match status" value="1"/>
</dbReference>
<accession>A0A919RGT5</accession>
<dbReference type="AlphaFoldDB" id="A0A919RGT5"/>
<feature type="domain" description="UspA" evidence="2">
    <location>
        <begin position="5"/>
        <end position="139"/>
    </location>
</feature>
<dbReference type="InterPro" id="IPR006016">
    <property type="entry name" value="UspA"/>
</dbReference>
<dbReference type="InterPro" id="IPR014729">
    <property type="entry name" value="Rossmann-like_a/b/a_fold"/>
</dbReference>
<feature type="domain" description="UspA" evidence="2">
    <location>
        <begin position="148"/>
        <end position="283"/>
    </location>
</feature>
<dbReference type="SUPFAM" id="SSF52402">
    <property type="entry name" value="Adenine nucleotide alpha hydrolases-like"/>
    <property type="match status" value="2"/>
</dbReference>
<reference evidence="3" key="1">
    <citation type="submission" date="2021-01" db="EMBL/GenBank/DDBJ databases">
        <title>Whole genome shotgun sequence of Sinosporangium siamense NBRC 109515.</title>
        <authorList>
            <person name="Komaki H."/>
            <person name="Tamura T."/>
        </authorList>
    </citation>
    <scope>NUCLEOTIDE SEQUENCE</scope>
    <source>
        <strain evidence="3">NBRC 109515</strain>
    </source>
</reference>
<evidence type="ECO:0000259" key="2">
    <source>
        <dbReference type="Pfam" id="PF00582"/>
    </source>
</evidence>
<gene>
    <name evidence="3" type="ORF">Ssi02_23450</name>
</gene>
<evidence type="ECO:0000313" key="3">
    <source>
        <dbReference type="EMBL" id="GII92114.1"/>
    </source>
</evidence>
<organism evidence="3 4">
    <name type="scientific">Sinosporangium siamense</name>
    <dbReference type="NCBI Taxonomy" id="1367973"/>
    <lineage>
        <taxon>Bacteria</taxon>
        <taxon>Bacillati</taxon>
        <taxon>Actinomycetota</taxon>
        <taxon>Actinomycetes</taxon>
        <taxon>Streptosporangiales</taxon>
        <taxon>Streptosporangiaceae</taxon>
        <taxon>Sinosporangium</taxon>
    </lineage>
</organism>
<proteinExistence type="inferred from homology"/>
<evidence type="ECO:0000256" key="1">
    <source>
        <dbReference type="ARBA" id="ARBA00008791"/>
    </source>
</evidence>
<sequence>MSGYIAVGTDGSAPATTAVKWAAEDAARRGCPLTIVHVCESWIYDVPSQPVPLSTEGMAGYCEGVVAAAVEYARVQAPGIEINTRMPAGKITENLLKESDNAIQVVVGNRGHGGFTGLLAGSVSVGLAGHAACPVVVVRETPDVLHGKIVVGFDGSRQAQAALDYAFEEASRRNATLEVVYAWQHPLVTSFTAGYAPPTDDLFIKSDEAVKEALAPWLARHPEVSATKTTVSDHPVSALTDASEQADLVVVGSRGLGGFRAAILGSISRGVIHHAHCPVVVVPSGYHEPEDPAIEQTA</sequence>
<dbReference type="RefSeq" id="WP_204024630.1">
    <property type="nucleotide sequence ID" value="NZ_BOOW01000013.1"/>
</dbReference>
<dbReference type="InterPro" id="IPR006015">
    <property type="entry name" value="Universal_stress_UspA"/>
</dbReference>
<dbReference type="PRINTS" id="PR01438">
    <property type="entry name" value="UNVRSLSTRESS"/>
</dbReference>
<comment type="caution">
    <text evidence="3">The sequence shown here is derived from an EMBL/GenBank/DDBJ whole genome shotgun (WGS) entry which is preliminary data.</text>
</comment>
<evidence type="ECO:0000313" key="4">
    <source>
        <dbReference type="Proteomes" id="UP000606172"/>
    </source>
</evidence>
<comment type="similarity">
    <text evidence="1">Belongs to the universal stress protein A family.</text>
</comment>
<dbReference type="Proteomes" id="UP000606172">
    <property type="component" value="Unassembled WGS sequence"/>
</dbReference>